<sequence>MMRVSYAGASFLTSDDIANGLFRFVAALGENHEAESLEIPAFTDDGKAVLVRMVVGPASELVGVPEESVLEEPNTVDFVSELHKRTLALSSPRPVIDTEVGFSTAYDWDDLE</sequence>
<dbReference type="RefSeq" id="WP_092321409.1">
    <property type="nucleotide sequence ID" value="NZ_FNFU01000002.1"/>
</dbReference>
<dbReference type="STRING" id="386301.SAMN05216282_10267"/>
<proteinExistence type="predicted"/>
<evidence type="ECO:0000313" key="1">
    <source>
        <dbReference type="EMBL" id="SDJ99421.1"/>
    </source>
</evidence>
<evidence type="ECO:0000313" key="2">
    <source>
        <dbReference type="Proteomes" id="UP000198701"/>
    </source>
</evidence>
<organism evidence="1 2">
    <name type="scientific">Cryobacterium psychrotolerans</name>
    <dbReference type="NCBI Taxonomy" id="386301"/>
    <lineage>
        <taxon>Bacteria</taxon>
        <taxon>Bacillati</taxon>
        <taxon>Actinomycetota</taxon>
        <taxon>Actinomycetes</taxon>
        <taxon>Micrococcales</taxon>
        <taxon>Microbacteriaceae</taxon>
        <taxon>Cryobacterium</taxon>
    </lineage>
</organism>
<dbReference type="OrthoDB" id="5119511at2"/>
<gene>
    <name evidence="1" type="ORF">SAMN05216282_10267</name>
</gene>
<protein>
    <submittedName>
        <fullName evidence="1">Uncharacterized protein</fullName>
    </submittedName>
</protein>
<name>A0A1G8Y9L6_9MICO</name>
<keyword evidence="2" id="KW-1185">Reference proteome</keyword>
<dbReference type="AlphaFoldDB" id="A0A1G8Y9L6"/>
<dbReference type="EMBL" id="FNFU01000002">
    <property type="protein sequence ID" value="SDJ99421.1"/>
    <property type="molecule type" value="Genomic_DNA"/>
</dbReference>
<reference evidence="1 2" key="1">
    <citation type="submission" date="2016-10" db="EMBL/GenBank/DDBJ databases">
        <authorList>
            <person name="de Groot N.N."/>
        </authorList>
    </citation>
    <scope>NUCLEOTIDE SEQUENCE [LARGE SCALE GENOMIC DNA]</scope>
    <source>
        <strain evidence="1 2">CGMCC 1.5382</strain>
    </source>
</reference>
<dbReference type="Proteomes" id="UP000198701">
    <property type="component" value="Unassembled WGS sequence"/>
</dbReference>
<accession>A0A1G8Y9L6</accession>